<dbReference type="InterPro" id="IPR042099">
    <property type="entry name" value="ANL_N_sf"/>
</dbReference>
<organism evidence="2 3">
    <name type="scientific">Gossypium lobatum</name>
    <dbReference type="NCBI Taxonomy" id="34289"/>
    <lineage>
        <taxon>Eukaryota</taxon>
        <taxon>Viridiplantae</taxon>
        <taxon>Streptophyta</taxon>
        <taxon>Embryophyta</taxon>
        <taxon>Tracheophyta</taxon>
        <taxon>Spermatophyta</taxon>
        <taxon>Magnoliopsida</taxon>
        <taxon>eudicotyledons</taxon>
        <taxon>Gunneridae</taxon>
        <taxon>Pentapetalae</taxon>
        <taxon>rosids</taxon>
        <taxon>malvids</taxon>
        <taxon>Malvales</taxon>
        <taxon>Malvaceae</taxon>
        <taxon>Malvoideae</taxon>
        <taxon>Gossypium</taxon>
    </lineage>
</organism>
<dbReference type="SUPFAM" id="SSF56801">
    <property type="entry name" value="Acetyl-CoA synthetase-like"/>
    <property type="match status" value="1"/>
</dbReference>
<dbReference type="PRINTS" id="PR00154">
    <property type="entry name" value="AMPBINDING"/>
</dbReference>
<dbReference type="Gene3D" id="3.40.50.12780">
    <property type="entry name" value="N-terminal domain of ligase-like"/>
    <property type="match status" value="1"/>
</dbReference>
<protein>
    <recommendedName>
        <fullName evidence="1">AMP-dependent synthetase/ligase domain-containing protein</fullName>
    </recommendedName>
</protein>
<gene>
    <name evidence="2" type="ORF">Golob_004174</name>
</gene>
<dbReference type="Pfam" id="PF00501">
    <property type="entry name" value="AMP-binding"/>
    <property type="match status" value="1"/>
</dbReference>
<keyword evidence="3" id="KW-1185">Reference proteome</keyword>
<dbReference type="PROSITE" id="PS00455">
    <property type="entry name" value="AMP_BINDING"/>
    <property type="match status" value="1"/>
</dbReference>
<evidence type="ECO:0000259" key="1">
    <source>
        <dbReference type="Pfam" id="PF00501"/>
    </source>
</evidence>
<dbReference type="InterPro" id="IPR020845">
    <property type="entry name" value="AMP-binding_CS"/>
</dbReference>
<dbReference type="InterPro" id="IPR020459">
    <property type="entry name" value="AMP-binding"/>
</dbReference>
<dbReference type="PANTHER" id="PTHR43813:SF1">
    <property type="entry name" value="ACYL-ACTIVATING ENZYME 16, CHLOROPLASTIC-RELATED"/>
    <property type="match status" value="1"/>
</dbReference>
<proteinExistence type="predicted"/>
<evidence type="ECO:0000313" key="2">
    <source>
        <dbReference type="EMBL" id="MBA0570533.1"/>
    </source>
</evidence>
<dbReference type="EMBL" id="JABEZX010000011">
    <property type="protein sequence ID" value="MBA0570533.1"/>
    <property type="molecule type" value="Genomic_DNA"/>
</dbReference>
<evidence type="ECO:0000313" key="3">
    <source>
        <dbReference type="Proteomes" id="UP000593572"/>
    </source>
</evidence>
<comment type="caution">
    <text evidence="2">The sequence shown here is derived from an EMBL/GenBank/DDBJ whole genome shotgun (WGS) entry which is preliminary data.</text>
</comment>
<dbReference type="InterPro" id="IPR052987">
    <property type="entry name" value="Chloroplast_AMP-bd_Enzymes"/>
</dbReference>
<name>A0A7J8N0V0_9ROSI</name>
<accession>A0A7J8N0V0</accession>
<dbReference type="GO" id="GO:0009507">
    <property type="term" value="C:chloroplast"/>
    <property type="evidence" value="ECO:0007669"/>
    <property type="project" value="TreeGrafter"/>
</dbReference>
<dbReference type="PANTHER" id="PTHR43813">
    <property type="entry name" value="ACYL-ACTIVATING ENZYME 16, CHLOROPLASTIC-RELATED"/>
    <property type="match status" value="1"/>
</dbReference>
<feature type="domain" description="AMP-dependent synthetase/ligase" evidence="1">
    <location>
        <begin position="121"/>
        <end position="419"/>
    </location>
</feature>
<sequence>MSGTSINPIKPPSSSASWNCYYCSCETRMATLLSSTSSFNYYNQSLHFLFSPSKLHCPRILVSKLPGLRFRVSSPYKSRVFCESKEGQIRRCSPLLEKASLPSNSALASDEWKTVPDIWRSSAEKHGDRVAVVDPYHDPPSTMTYKQLEQEILDFTEGLRVIGVNPEEKVALFADNSCRWLVADQGIMAMGAINVVRGSRSAVEELLHIYNHSESVGLVVDNPEFFNRLAGTFSSKATMRFLVLLWGEKACLSSGETHGVPIFSYKEIIELGRESRVAHIDSHDTSKLINHVQVSDNNYSNWLNVIPGQGCKYEIIGSDDIATIVYTSGTTGNPKGVMLTHKNLLHQIENFWDVVPTEAGDRFLSMLPTWHVYERACEYFTFTHGSEQVYTTVRNLKDDLRHYQPQYLISVPLVYETLYRYVLWISSMLINHLRLS</sequence>
<dbReference type="AlphaFoldDB" id="A0A7J8N0V0"/>
<dbReference type="Proteomes" id="UP000593572">
    <property type="component" value="Unassembled WGS sequence"/>
</dbReference>
<dbReference type="InterPro" id="IPR000873">
    <property type="entry name" value="AMP-dep_synth/lig_dom"/>
</dbReference>
<dbReference type="GO" id="GO:0030497">
    <property type="term" value="P:fatty acid elongation"/>
    <property type="evidence" value="ECO:0007669"/>
    <property type="project" value="TreeGrafter"/>
</dbReference>
<dbReference type="GO" id="GO:0008922">
    <property type="term" value="F:long-chain fatty acid [acyl-carrier-protein] ligase activity"/>
    <property type="evidence" value="ECO:0007669"/>
    <property type="project" value="TreeGrafter"/>
</dbReference>
<reference evidence="2 3" key="1">
    <citation type="journal article" date="2019" name="Genome Biol. Evol.">
        <title>Insights into the evolution of the New World diploid cottons (Gossypium, subgenus Houzingenia) based on genome sequencing.</title>
        <authorList>
            <person name="Grover C.E."/>
            <person name="Arick M.A. 2nd"/>
            <person name="Thrash A."/>
            <person name="Conover J.L."/>
            <person name="Sanders W.S."/>
            <person name="Peterson D.G."/>
            <person name="Frelichowski J.E."/>
            <person name="Scheffler J.A."/>
            <person name="Scheffler B.E."/>
            <person name="Wendel J.F."/>
        </authorList>
    </citation>
    <scope>NUCLEOTIDE SEQUENCE [LARGE SCALE GENOMIC DNA]</scope>
    <source>
        <strain evidence="2">157</strain>
        <tissue evidence="2">Leaf</tissue>
    </source>
</reference>